<evidence type="ECO:0000313" key="3">
    <source>
        <dbReference type="Proteomes" id="UP001432180"/>
    </source>
</evidence>
<dbReference type="Proteomes" id="UP001432180">
    <property type="component" value="Chromosome"/>
</dbReference>
<feature type="transmembrane region" description="Helical" evidence="1">
    <location>
        <begin position="12"/>
        <end position="35"/>
    </location>
</feature>
<accession>A0ABZ0SAC4</accession>
<keyword evidence="1" id="KW-1133">Transmembrane helix</keyword>
<sequence length="63" mass="6853">METTAQYFLRSTIFGAFCVSTIIVSAGDLVVVLFCGLTRTTVHLDVVCAESNPTVQERIFPLA</sequence>
<dbReference type="EMBL" id="CP121472">
    <property type="protein sequence ID" value="WPL17978.1"/>
    <property type="molecule type" value="Genomic_DNA"/>
</dbReference>
<dbReference type="RefSeq" id="WP_328983774.1">
    <property type="nucleotide sequence ID" value="NZ_CP121472.1"/>
</dbReference>
<evidence type="ECO:0000256" key="1">
    <source>
        <dbReference type="SAM" id="Phobius"/>
    </source>
</evidence>
<protein>
    <submittedName>
        <fullName evidence="2">Uncharacterized protein</fullName>
    </submittedName>
</protein>
<evidence type="ECO:0000313" key="2">
    <source>
        <dbReference type="EMBL" id="WPL17978.1"/>
    </source>
</evidence>
<name>A0ABZ0SAC4_9GAMM</name>
<organism evidence="2 3">
    <name type="scientific">Thiorhodovibrio winogradskyi</name>
    <dbReference type="NCBI Taxonomy" id="77007"/>
    <lineage>
        <taxon>Bacteria</taxon>
        <taxon>Pseudomonadati</taxon>
        <taxon>Pseudomonadota</taxon>
        <taxon>Gammaproteobacteria</taxon>
        <taxon>Chromatiales</taxon>
        <taxon>Chromatiaceae</taxon>
        <taxon>Thiorhodovibrio</taxon>
    </lineage>
</organism>
<reference evidence="2 3" key="1">
    <citation type="journal article" date="2023" name="Microorganisms">
        <title>Thiorhodovibrio frisius and Trv. litoralis spp. nov., Two Novel Members from a Clade of Fastidious Purple Sulfur Bacteria That Exhibit Unique Red-Shifted Light-Harvesting Capabilities.</title>
        <authorList>
            <person name="Methner A."/>
            <person name="Kuzyk S.B."/>
            <person name="Petersen J."/>
            <person name="Bauer S."/>
            <person name="Brinkmann H."/>
            <person name="Sichau K."/>
            <person name="Wanner G."/>
            <person name="Wolf J."/>
            <person name="Neumann-Schaal M."/>
            <person name="Henke P."/>
            <person name="Tank M."/>
            <person name="Sproer C."/>
            <person name="Bunk B."/>
            <person name="Overmann J."/>
        </authorList>
    </citation>
    <scope>NUCLEOTIDE SEQUENCE [LARGE SCALE GENOMIC DNA]</scope>
    <source>
        <strain evidence="2 3">DSM 6702</strain>
    </source>
</reference>
<keyword evidence="1" id="KW-0812">Transmembrane</keyword>
<gene>
    <name evidence="2" type="ORF">Thiowin_03026</name>
</gene>
<proteinExistence type="predicted"/>
<keyword evidence="3" id="KW-1185">Reference proteome</keyword>
<keyword evidence="1" id="KW-0472">Membrane</keyword>